<reference evidence="4 5" key="2">
    <citation type="journal article" date="2012" name="Stand. Genomic Sci.">
        <title>Complete genome sequence of the termite hindgut bacterium Spirochaeta coccoides type strain (SPN1(T)), reclassification in the genus Sphaerochaeta as Sphaerochaeta coccoides comb. nov. and emendations of the family Spirochaetaceae and the genus Sphaerochaeta.</title>
        <authorList>
            <person name="Abt B."/>
            <person name="Han C."/>
            <person name="Scheuner C."/>
            <person name="Lu M."/>
            <person name="Lapidus A."/>
            <person name="Nolan M."/>
            <person name="Lucas S."/>
            <person name="Hammon N."/>
            <person name="Deshpande S."/>
            <person name="Cheng J.F."/>
            <person name="Tapia R."/>
            <person name="Goodwin L.A."/>
            <person name="Pitluck S."/>
            <person name="Liolios K."/>
            <person name="Pagani I."/>
            <person name="Ivanova N."/>
            <person name="Mavromatis K."/>
            <person name="Mikhailova N."/>
            <person name="Huntemann M."/>
            <person name="Pati A."/>
            <person name="Chen A."/>
            <person name="Palaniappan K."/>
            <person name="Land M."/>
            <person name="Hauser L."/>
            <person name="Brambilla E.M."/>
            <person name="Rohde M."/>
            <person name="Spring S."/>
            <person name="Gronow S."/>
            <person name="Goker M."/>
            <person name="Woyke T."/>
            <person name="Bristow J."/>
            <person name="Eisen J.A."/>
            <person name="Markowitz V."/>
            <person name="Hugenholtz P."/>
            <person name="Kyrpides N.C."/>
            <person name="Klenk H.P."/>
            <person name="Detter J.C."/>
        </authorList>
    </citation>
    <scope>NUCLEOTIDE SEQUENCE [LARGE SCALE GENOMIC DNA]</scope>
    <source>
        <strain evidence="5">ATCC BAA-1237 / DSM 17374 / SPN1</strain>
    </source>
</reference>
<feature type="transmembrane region" description="Helical" evidence="3">
    <location>
        <begin position="7"/>
        <end position="26"/>
    </location>
</feature>
<dbReference type="EMBL" id="CP002659">
    <property type="protein sequence ID" value="AEC02230.1"/>
    <property type="molecule type" value="Genomic_DNA"/>
</dbReference>
<reference evidence="5" key="1">
    <citation type="submission" date="2011-04" db="EMBL/GenBank/DDBJ databases">
        <title>The complete genome of Spirochaeta coccoides DSM 17374.</title>
        <authorList>
            <person name="Lucas S."/>
            <person name="Copeland A."/>
            <person name="Lapidus A."/>
            <person name="Bruce D."/>
            <person name="Goodwin L."/>
            <person name="Pitluck S."/>
            <person name="Peters L."/>
            <person name="Kyrpides N."/>
            <person name="Mavromatis K."/>
            <person name="Pagani I."/>
            <person name="Ivanova N."/>
            <person name="Ovchinnikova G."/>
            <person name="Lu M."/>
            <person name="Detter J.C."/>
            <person name="Tapia R."/>
            <person name="Han C."/>
            <person name="Land M."/>
            <person name="Hauser L."/>
            <person name="Markowitz V."/>
            <person name="Cheng J.-F."/>
            <person name="Hugenholtz P."/>
            <person name="Woyke T."/>
            <person name="Wu D."/>
            <person name="Spring S."/>
            <person name="Schroeder M."/>
            <person name="Brambilla E."/>
            <person name="Klenk H.-P."/>
            <person name="Eisen J.A."/>
        </authorList>
    </citation>
    <scope>NUCLEOTIDE SEQUENCE [LARGE SCALE GENOMIC DNA]</scope>
    <source>
        <strain evidence="5">ATCC BAA-1237 / DSM 17374 / SPN1</strain>
    </source>
</reference>
<keyword evidence="2" id="KW-1003">Cell membrane</keyword>
<dbReference type="STRING" id="760011.Spico_1007"/>
<gene>
    <name evidence="4" type="ordered locus">Spico_1007</name>
</gene>
<dbReference type="HOGENOM" id="CLU_077931_3_1_12"/>
<dbReference type="PANTHER" id="PTHR34295:SF1">
    <property type="entry name" value="BIOTIN TRANSPORTER BIOY"/>
    <property type="match status" value="1"/>
</dbReference>
<feature type="transmembrane region" description="Helical" evidence="3">
    <location>
        <begin position="57"/>
        <end position="78"/>
    </location>
</feature>
<dbReference type="AlphaFoldDB" id="F4GJG5"/>
<evidence type="ECO:0000256" key="3">
    <source>
        <dbReference type="SAM" id="Phobius"/>
    </source>
</evidence>
<dbReference type="InterPro" id="IPR003784">
    <property type="entry name" value="BioY"/>
</dbReference>
<dbReference type="Gene3D" id="1.10.1760.20">
    <property type="match status" value="1"/>
</dbReference>
<organism evidence="4 5">
    <name type="scientific">Parasphaerochaeta coccoides (strain ATCC BAA-1237 / DSM 17374 / SPN1)</name>
    <name type="common">Sphaerochaeta coccoides</name>
    <dbReference type="NCBI Taxonomy" id="760011"/>
    <lineage>
        <taxon>Bacteria</taxon>
        <taxon>Pseudomonadati</taxon>
        <taxon>Spirochaetota</taxon>
        <taxon>Spirochaetia</taxon>
        <taxon>Spirochaetales</taxon>
        <taxon>Sphaerochaetaceae</taxon>
        <taxon>Parasphaerochaeta</taxon>
    </lineage>
</organism>
<dbReference type="OrthoDB" id="360536at2"/>
<evidence type="ECO:0000313" key="5">
    <source>
        <dbReference type="Proteomes" id="UP000007939"/>
    </source>
</evidence>
<protein>
    <recommendedName>
        <fullName evidence="2">Biotin transporter</fullName>
    </recommendedName>
</protein>
<keyword evidence="3" id="KW-1133">Transmembrane helix</keyword>
<keyword evidence="2" id="KW-0813">Transport</keyword>
<keyword evidence="2 3" id="KW-0472">Membrane</keyword>
<evidence type="ECO:0000313" key="4">
    <source>
        <dbReference type="EMBL" id="AEC02230.1"/>
    </source>
</evidence>
<feature type="transmembrane region" description="Helical" evidence="3">
    <location>
        <begin position="111"/>
        <end position="133"/>
    </location>
</feature>
<comment type="similarity">
    <text evidence="1 2">Belongs to the BioY family.</text>
</comment>
<dbReference type="Proteomes" id="UP000007939">
    <property type="component" value="Chromosome"/>
</dbReference>
<dbReference type="Pfam" id="PF02632">
    <property type="entry name" value="BioY"/>
    <property type="match status" value="1"/>
</dbReference>
<accession>F4GJG5</accession>
<evidence type="ECO:0000256" key="1">
    <source>
        <dbReference type="ARBA" id="ARBA00010692"/>
    </source>
</evidence>
<dbReference type="eggNOG" id="COG1268">
    <property type="taxonomic scope" value="Bacteria"/>
</dbReference>
<sequence length="192" mass="20243">MNSSRSVLVTALFAALIIVGAFLRIPLPPVPITLQTLMVLLAGLLLGWKLGLASVGIYLLLGLIGLPVFTTGGGYAAFFGPTGGFLVALLPAVTITGIGADAGWKHRDKNPWIFTASLILSSIMGTIVIYAIGVPWLKTSLGLSWQAALAGGMYPFLIGDTVKAIVAVMVALRLRERIMGILQRQTEIGDID</sequence>
<dbReference type="GO" id="GO:0015225">
    <property type="term" value="F:biotin transmembrane transporter activity"/>
    <property type="evidence" value="ECO:0007669"/>
    <property type="project" value="UniProtKB-UniRule"/>
</dbReference>
<keyword evidence="5" id="KW-1185">Reference proteome</keyword>
<comment type="subcellular location">
    <subcellularLocation>
        <location evidence="2">Cell membrane</location>
        <topology evidence="2">Multi-pass membrane protein</topology>
    </subcellularLocation>
</comment>
<evidence type="ECO:0000256" key="2">
    <source>
        <dbReference type="PIRNR" id="PIRNR016661"/>
    </source>
</evidence>
<feature type="transmembrane region" description="Helical" evidence="3">
    <location>
        <begin position="84"/>
        <end position="104"/>
    </location>
</feature>
<feature type="transmembrane region" description="Helical" evidence="3">
    <location>
        <begin position="153"/>
        <end position="174"/>
    </location>
</feature>
<dbReference type="KEGG" id="scc:Spico_1007"/>
<keyword evidence="3" id="KW-0812">Transmembrane</keyword>
<feature type="transmembrane region" description="Helical" evidence="3">
    <location>
        <begin position="32"/>
        <end position="50"/>
    </location>
</feature>
<proteinExistence type="inferred from homology"/>
<dbReference type="GO" id="GO:0005886">
    <property type="term" value="C:plasma membrane"/>
    <property type="evidence" value="ECO:0007669"/>
    <property type="project" value="UniProtKB-SubCell"/>
</dbReference>
<dbReference type="RefSeq" id="WP_013739625.1">
    <property type="nucleotide sequence ID" value="NC_015436.1"/>
</dbReference>
<name>F4GJG5_PARC1</name>
<dbReference type="PIRSF" id="PIRSF016661">
    <property type="entry name" value="BioY"/>
    <property type="match status" value="1"/>
</dbReference>
<dbReference type="PANTHER" id="PTHR34295">
    <property type="entry name" value="BIOTIN TRANSPORTER BIOY"/>
    <property type="match status" value="1"/>
</dbReference>